<evidence type="ECO:0000256" key="1">
    <source>
        <dbReference type="ARBA" id="ARBA00005703"/>
    </source>
</evidence>
<gene>
    <name evidence="3" type="ORF">MICPUN_71596</name>
</gene>
<dbReference type="GO" id="GO:0003824">
    <property type="term" value="F:catalytic activity"/>
    <property type="evidence" value="ECO:0007669"/>
    <property type="project" value="UniProtKB-ARBA"/>
</dbReference>
<organism evidence="3 4">
    <name type="scientific">Micromonas commoda (strain RCC299 / NOUM17 / CCMP2709)</name>
    <name type="common">Picoplanktonic green alga</name>
    <dbReference type="NCBI Taxonomy" id="296587"/>
    <lineage>
        <taxon>Eukaryota</taxon>
        <taxon>Viridiplantae</taxon>
        <taxon>Chlorophyta</taxon>
        <taxon>Mamiellophyceae</taxon>
        <taxon>Mamiellales</taxon>
        <taxon>Mamiellaceae</taxon>
        <taxon>Micromonas</taxon>
    </lineage>
</organism>
<dbReference type="STRING" id="296587.C1E1Q4"/>
<accession>C1E1Q4</accession>
<feature type="non-terminal residue" evidence="3">
    <location>
        <position position="267"/>
    </location>
</feature>
<feature type="domain" description="DNA/pantothenate metabolism flavoprotein C-terminal" evidence="2">
    <location>
        <begin position="3"/>
        <end position="50"/>
    </location>
</feature>
<reference evidence="3 4" key="1">
    <citation type="journal article" date="2009" name="Science">
        <title>Green evolution and dynamic adaptations revealed by genomes of the marine picoeukaryotes Micromonas.</title>
        <authorList>
            <person name="Worden A.Z."/>
            <person name="Lee J.H."/>
            <person name="Mock T."/>
            <person name="Rouze P."/>
            <person name="Simmons M.P."/>
            <person name="Aerts A.L."/>
            <person name="Allen A.E."/>
            <person name="Cuvelier M.L."/>
            <person name="Derelle E."/>
            <person name="Everett M.V."/>
            <person name="Foulon E."/>
            <person name="Grimwood J."/>
            <person name="Gundlach H."/>
            <person name="Henrissat B."/>
            <person name="Napoli C."/>
            <person name="McDonald S.M."/>
            <person name="Parker M.S."/>
            <person name="Rombauts S."/>
            <person name="Salamov A."/>
            <person name="Von Dassow P."/>
            <person name="Badger J.H."/>
            <person name="Coutinho P.M."/>
            <person name="Demir E."/>
            <person name="Dubchak I."/>
            <person name="Gentemann C."/>
            <person name="Eikrem W."/>
            <person name="Gready J.E."/>
            <person name="John U."/>
            <person name="Lanier W."/>
            <person name="Lindquist E.A."/>
            <person name="Lucas S."/>
            <person name="Mayer K.F."/>
            <person name="Moreau H."/>
            <person name="Not F."/>
            <person name="Otillar R."/>
            <person name="Panaud O."/>
            <person name="Pangilinan J."/>
            <person name="Paulsen I."/>
            <person name="Piegu B."/>
            <person name="Poliakov A."/>
            <person name="Robbens S."/>
            <person name="Schmutz J."/>
            <person name="Toulza E."/>
            <person name="Wyss T."/>
            <person name="Zelensky A."/>
            <person name="Zhou K."/>
            <person name="Armbrust E.V."/>
            <person name="Bhattacharya D."/>
            <person name="Goodenough U.W."/>
            <person name="Van de Peer Y."/>
            <person name="Grigoriev I.V."/>
        </authorList>
    </citation>
    <scope>NUCLEOTIDE SEQUENCE [LARGE SCALE GENOMIC DNA]</scope>
    <source>
        <strain evidence="4">RCC299 / NOUM17</strain>
    </source>
</reference>
<comment type="similarity">
    <text evidence="1">Belongs to the PPC synthetase family.</text>
</comment>
<dbReference type="FunCoup" id="C1E1Q4">
    <property type="interactions" value="1918"/>
</dbReference>
<dbReference type="EMBL" id="CP001324">
    <property type="protein sequence ID" value="ACO61780.1"/>
    <property type="molecule type" value="Genomic_DNA"/>
</dbReference>
<evidence type="ECO:0000313" key="3">
    <source>
        <dbReference type="EMBL" id="ACO61780.1"/>
    </source>
</evidence>
<dbReference type="PANTHER" id="PTHR12290">
    <property type="entry name" value="CORNICHON-RELATED"/>
    <property type="match status" value="1"/>
</dbReference>
<dbReference type="GO" id="GO:0015937">
    <property type="term" value="P:coenzyme A biosynthetic process"/>
    <property type="evidence" value="ECO:0007669"/>
    <property type="project" value="UniProtKB-ARBA"/>
</dbReference>
<dbReference type="KEGG" id="mis:MICPUN_71596"/>
<evidence type="ECO:0000259" key="2">
    <source>
        <dbReference type="Pfam" id="PF04127"/>
    </source>
</evidence>
<dbReference type="AlphaFoldDB" id="C1E1Q4"/>
<protein>
    <recommendedName>
        <fullName evidence="2">DNA/pantothenate metabolism flavoprotein C-terminal domain-containing protein</fullName>
    </recommendedName>
</protein>
<dbReference type="eggNOG" id="KOG2728">
    <property type="taxonomic scope" value="Eukaryota"/>
</dbReference>
<proteinExistence type="inferred from homology"/>
<name>C1E1Q4_MICCC</name>
<dbReference type="GeneID" id="8242141"/>
<keyword evidence="4" id="KW-1185">Reference proteome</keyword>
<dbReference type="InterPro" id="IPR035929">
    <property type="entry name" value="CoaB-like_sf"/>
</dbReference>
<dbReference type="OrthoDB" id="70224at2759"/>
<sequence>IALVTSGGTTAPLERTAVRFVDNFSSGSRGAASAEYLLRAGYAVVFLHREGSLRPFDRKIPDAARWFYDSLIDLGGHFDMINRGTLLAVPFTTLFQYLNLLRALCTEMSSVPKPRRVMVYLAAAVSDFYVPWERLPTHKIQSREAGDAGPSNLPGIDATDDGGVVIRLSQTPKMLGHVRSAWCPNAFVVGFKLETDPDILLEKANRSLVKYRMHLVVANEMHRRKDRVALVEPEGKSTWVNRPADVADIEELLIGELARRHAKFVEE</sequence>
<dbReference type="Pfam" id="PF04127">
    <property type="entry name" value="DFP"/>
    <property type="match status" value="2"/>
</dbReference>
<dbReference type="Proteomes" id="UP000002009">
    <property type="component" value="Chromosome 3"/>
</dbReference>
<feature type="domain" description="DNA/pantothenate metabolism flavoprotein C-terminal" evidence="2">
    <location>
        <begin position="162"/>
        <end position="226"/>
    </location>
</feature>
<evidence type="ECO:0000313" key="4">
    <source>
        <dbReference type="Proteomes" id="UP000002009"/>
    </source>
</evidence>
<dbReference type="RefSeq" id="XP_002500522.1">
    <property type="nucleotide sequence ID" value="XM_002500476.1"/>
</dbReference>
<feature type="non-terminal residue" evidence="3">
    <location>
        <position position="1"/>
    </location>
</feature>
<dbReference type="InParanoid" id="C1E1Q4"/>
<dbReference type="OMA" id="LERYQHH"/>
<dbReference type="InterPro" id="IPR007085">
    <property type="entry name" value="DNA/pantothenate-metab_flavo_C"/>
</dbReference>
<dbReference type="SUPFAM" id="SSF102645">
    <property type="entry name" value="CoaB-like"/>
    <property type="match status" value="1"/>
</dbReference>
<dbReference type="Gene3D" id="3.40.50.10300">
    <property type="entry name" value="CoaB-like"/>
    <property type="match status" value="1"/>
</dbReference>